<name>A0A1B9BZW8_9PROT</name>
<sequence length="84" mass="9153">MITHLLMVAALGIGAVQPAPAIIHDHESTAQMYRNYMETGSIYYSNSHASGSPVHIVKRTDQPLLPAIQHEAAQFAGIRKTATR</sequence>
<accession>A0A1B9BZW8</accession>
<feature type="signal peptide" evidence="1">
    <location>
        <begin position="1"/>
        <end position="21"/>
    </location>
</feature>
<dbReference type="Proteomes" id="UP000093129">
    <property type="component" value="Unassembled WGS sequence"/>
</dbReference>
<dbReference type="AlphaFoldDB" id="A0A1B9BZW8"/>
<keyword evidence="1" id="KW-0732">Signal</keyword>
<organism evidence="2 3">
    <name type="scientific">Acidithiobacillus ferrivorans</name>
    <dbReference type="NCBI Taxonomy" id="160808"/>
    <lineage>
        <taxon>Bacteria</taxon>
        <taxon>Pseudomonadati</taxon>
        <taxon>Pseudomonadota</taxon>
        <taxon>Acidithiobacillia</taxon>
        <taxon>Acidithiobacillales</taxon>
        <taxon>Acidithiobacillaceae</taxon>
        <taxon>Acidithiobacillus</taxon>
    </lineage>
</organism>
<evidence type="ECO:0000313" key="3">
    <source>
        <dbReference type="Proteomes" id="UP000093129"/>
    </source>
</evidence>
<gene>
    <name evidence="2" type="ORF">BBC27_08770</name>
</gene>
<feature type="chain" id="PRO_5008622979" evidence="1">
    <location>
        <begin position="22"/>
        <end position="84"/>
    </location>
</feature>
<reference evidence="2 3" key="1">
    <citation type="submission" date="2016-07" db="EMBL/GenBank/DDBJ databases">
        <title>Draft genome of a psychrotolerant acidophile Acidithiobacillus ferrivorans strain YL15.</title>
        <authorList>
            <person name="Peng T."/>
            <person name="Ma L."/>
            <person name="Nan M."/>
            <person name="An N."/>
            <person name="Wang M."/>
            <person name="Qiu G."/>
            <person name="Zeng W."/>
        </authorList>
    </citation>
    <scope>NUCLEOTIDE SEQUENCE [LARGE SCALE GENOMIC DNA]</scope>
    <source>
        <strain evidence="2 3">YL15</strain>
    </source>
</reference>
<evidence type="ECO:0000313" key="2">
    <source>
        <dbReference type="EMBL" id="OCB03276.1"/>
    </source>
</evidence>
<proteinExistence type="predicted"/>
<dbReference type="RefSeq" id="WP_065413006.1">
    <property type="nucleotide sequence ID" value="NZ_MASQ01000073.1"/>
</dbReference>
<dbReference type="EMBL" id="MASQ01000073">
    <property type="protein sequence ID" value="OCB03276.1"/>
    <property type="molecule type" value="Genomic_DNA"/>
</dbReference>
<protein>
    <submittedName>
        <fullName evidence="2">Uncharacterized protein</fullName>
    </submittedName>
</protein>
<evidence type="ECO:0000256" key="1">
    <source>
        <dbReference type="SAM" id="SignalP"/>
    </source>
</evidence>
<comment type="caution">
    <text evidence="2">The sequence shown here is derived from an EMBL/GenBank/DDBJ whole genome shotgun (WGS) entry which is preliminary data.</text>
</comment>